<reference evidence="2" key="2">
    <citation type="journal article" date="2014" name="BMC Genomics">
        <title>A genomic perspective to assessing quality of mass-reared SIT flies used in Mediterranean fruit fly (Ceratitis capitata) eradication in California.</title>
        <authorList>
            <person name="Calla B."/>
            <person name="Hall B."/>
            <person name="Hou S."/>
            <person name="Geib S.M."/>
        </authorList>
    </citation>
    <scope>NUCLEOTIDE SEQUENCE</scope>
</reference>
<organism evidence="2">
    <name type="scientific">Ceratitis capitata</name>
    <name type="common">Mediterranean fruit fly</name>
    <name type="synonym">Tephritis capitata</name>
    <dbReference type="NCBI Taxonomy" id="7213"/>
    <lineage>
        <taxon>Eukaryota</taxon>
        <taxon>Metazoa</taxon>
        <taxon>Ecdysozoa</taxon>
        <taxon>Arthropoda</taxon>
        <taxon>Hexapoda</taxon>
        <taxon>Insecta</taxon>
        <taxon>Pterygota</taxon>
        <taxon>Neoptera</taxon>
        <taxon>Endopterygota</taxon>
        <taxon>Diptera</taxon>
        <taxon>Brachycera</taxon>
        <taxon>Muscomorpha</taxon>
        <taxon>Tephritoidea</taxon>
        <taxon>Tephritidae</taxon>
        <taxon>Ceratitis</taxon>
        <taxon>Ceratitis</taxon>
    </lineage>
</organism>
<feature type="compositionally biased region" description="Basic residues" evidence="1">
    <location>
        <begin position="504"/>
        <end position="514"/>
    </location>
</feature>
<accession>W8B3R8</accession>
<evidence type="ECO:0000256" key="1">
    <source>
        <dbReference type="SAM" id="MobiDB-lite"/>
    </source>
</evidence>
<dbReference type="AlphaFoldDB" id="W8B3R8"/>
<proteinExistence type="evidence at transcript level"/>
<feature type="compositionally biased region" description="Basic and acidic residues" evidence="1">
    <location>
        <begin position="1"/>
        <end position="15"/>
    </location>
</feature>
<feature type="compositionally biased region" description="Polar residues" evidence="1">
    <location>
        <begin position="467"/>
        <end position="485"/>
    </location>
</feature>
<evidence type="ECO:0000313" key="2">
    <source>
        <dbReference type="EMBL" id="JAB95775.1"/>
    </source>
</evidence>
<feature type="region of interest" description="Disordered" evidence="1">
    <location>
        <begin position="466"/>
        <end position="514"/>
    </location>
</feature>
<feature type="compositionally biased region" description="Low complexity" evidence="1">
    <location>
        <begin position="121"/>
        <end position="130"/>
    </location>
</feature>
<dbReference type="EMBL" id="GAMC01010780">
    <property type="protein sequence ID" value="JAB95775.1"/>
    <property type="molecule type" value="mRNA"/>
</dbReference>
<name>W8B3R8_CERCA</name>
<feature type="compositionally biased region" description="Low complexity" evidence="1">
    <location>
        <begin position="154"/>
        <end position="190"/>
    </location>
</feature>
<protein>
    <submittedName>
        <fullName evidence="2">Uncharacterized protein</fullName>
    </submittedName>
</protein>
<sequence length="514" mass="54907">MITDSESNRSAEFQEQRLLGGKEGLKCSQKHSKTESATQEQLQDENIRIPFCELMSSVINSADCICPGVSQRLTAADFNAVVCATIKTMGAAPRLKAPRFDPPPTMVSVLLNDARQAVASAGLSSSSGRPLPRKASPTVNTVKAKGDDGRAKAARGSKAAGQDPVAKGSPKPKGAASAASSSAKPTSTPSKTEDEPAVKQRTAIRRKAIRAMKTAAVQDLNKYLVEPVSVESIDKRIKALSVEKLRSLRDSKFGPCALIDLGFLDDLNMKGSWAADQPVNAYVQKARNAFQRAQDLKEGKTVMTGFNCFLPIHTNGTYPGSQLRNDTLPIEVVRDTLLDAIKHAPALFKVGGKQYALSSEDEIILTNLRPVGNGRHGKCTLTVEASTRSPLHKLGSVQSCMSSTLIRLNLSFKLYRDDRAVASQGLSQLLRFATVFMWRHSVDAEEMEKIFSGSYKGGTTILVGGVQPSSCKTGKEGSTSSSPTGTKVPKGGDASSRSGTKGAVPKRKAVVTQK</sequence>
<reference evidence="2" key="1">
    <citation type="submission" date="2013-07" db="EMBL/GenBank/DDBJ databases">
        <authorList>
            <person name="Geib S."/>
        </authorList>
    </citation>
    <scope>NUCLEOTIDE SEQUENCE</scope>
</reference>
<feature type="region of interest" description="Disordered" evidence="1">
    <location>
        <begin position="1"/>
        <end position="42"/>
    </location>
</feature>
<feature type="region of interest" description="Disordered" evidence="1">
    <location>
        <begin position="121"/>
        <end position="200"/>
    </location>
</feature>